<dbReference type="Pfam" id="PF00144">
    <property type="entry name" value="Beta-lactamase"/>
    <property type="match status" value="1"/>
</dbReference>
<dbReference type="Gene3D" id="3.40.50.1820">
    <property type="entry name" value="alpha/beta hydrolase"/>
    <property type="match status" value="1"/>
</dbReference>
<keyword evidence="2" id="KW-0645">Protease</keyword>
<dbReference type="PANTHER" id="PTHR42776">
    <property type="entry name" value="SERINE PEPTIDASE S9 FAMILY MEMBER"/>
    <property type="match status" value="1"/>
</dbReference>
<dbReference type="Gene3D" id="2.120.10.30">
    <property type="entry name" value="TolB, C-terminal domain"/>
    <property type="match status" value="2"/>
</dbReference>
<feature type="domain" description="Beta-lactamase-related" evidence="3">
    <location>
        <begin position="665"/>
        <end position="986"/>
    </location>
</feature>
<dbReference type="Gene3D" id="3.40.710.10">
    <property type="entry name" value="DD-peptidase/beta-lactamase superfamily"/>
    <property type="match status" value="1"/>
</dbReference>
<dbReference type="InterPro" id="IPR001375">
    <property type="entry name" value="Peptidase_S9_cat"/>
</dbReference>
<dbReference type="InterPro" id="IPR029058">
    <property type="entry name" value="AB_hydrolase_fold"/>
</dbReference>
<organism evidence="5 6">
    <name type="scientific">Microbacterium candidum</name>
    <dbReference type="NCBI Taxonomy" id="3041922"/>
    <lineage>
        <taxon>Bacteria</taxon>
        <taxon>Bacillati</taxon>
        <taxon>Actinomycetota</taxon>
        <taxon>Actinomycetes</taxon>
        <taxon>Micrococcales</taxon>
        <taxon>Microbacteriaceae</taxon>
        <taxon>Microbacterium</taxon>
    </lineage>
</organism>
<gene>
    <name evidence="5" type="ORF">QSV35_16630</name>
</gene>
<evidence type="ECO:0000259" key="3">
    <source>
        <dbReference type="Pfam" id="PF00144"/>
    </source>
</evidence>
<dbReference type="Pfam" id="PF00326">
    <property type="entry name" value="Peptidase_S9"/>
    <property type="match status" value="1"/>
</dbReference>
<dbReference type="RefSeq" id="WP_286289946.1">
    <property type="nucleotide sequence ID" value="NZ_JASXSZ010000006.1"/>
</dbReference>
<dbReference type="InterPro" id="IPR012338">
    <property type="entry name" value="Beta-lactam/transpept-like"/>
</dbReference>
<evidence type="ECO:0000256" key="1">
    <source>
        <dbReference type="ARBA" id="ARBA00022801"/>
    </source>
</evidence>
<sequence>MTRPATIDDLLAVSSPEQPALSPDGTRVVYALRSADRDKDRDLRSLWQVRTDGGAPERLTRSEADSTPVWSPDGSTLAFLRAEDGPAQIWLLPATGGEARTLTTLPLGAGAPHWSPDGARIAFAAPVDTAALPGEGPETILARRSAPAVADRLGYKADGAGHFGTLVQQLHVVEIATGEVTVLTRGRAHASDPFWSPDGALLAFSSAPDDDADLTMRIQVFVTSATDPNSTPQRVSSAAVQASVVGWSADGRHVLAAGRTDTEVGNADLMLFPLDGGAPIDLTAPLDRNVMPGGPGYPGGMPQAAADGTLLFCLRDNGYSHLWRIAPDGSAARALVDGTANVSGLSVSGTVAAIVRATPDSFGEVALVDVNDGTTTVLTASGLPEIALVPAEERRFTISDGTEVTGWLRRDPNATGPLPLLLDVHGGPHNAWNGAADLIHPYHQVLASRGWAILTLNPRGSDGYGDDFFRAVAGGWGVSDANDFLEPIDQLVAEGIADAARLAVTGYSYGGYMTCYLTSRDQRFAAAVAGGVVTDLFSMGGTSDAGHFLSTKENGGLPWRDEALIAAQSPFTQVEQVTTPTLILHGADDERCPVGQAEQWFTALRERDVPARLVLYPGGSHLFPLSGPPSHRADFSQRVIDWVQQYAPAAGRPTRARLDARHWQQRLSTLAAAHRVPGATLGILRLGEDPVFAHHGILNARTGVAVTDDSLFQIGSMTKVWTATAIMRLVDGGLLDLDRPVVDYLPEFRSSEDDITRTVTLRHLLNHTSGIDGDVFTDTGRGDDALEKYVEILAGVAQNHPIGATMSYCNSGFVLAGRVIEKVTGTTWDQALRDLVITPLGLEHSATLPEEVLLHSAAVGHTEILDDGPKVAPAWMLPRSMGPAGLVSSTTADVLEFARMHLSGGLAADGTRVLSAASVDRMQQREVDVPNPYTLGDAWGVGWILFDWNGRRLYGHDGNTIGQSAFLRVLPDEGVAVTLLTNGGNTRDLYNELFDEIFSEIADVHMPAELSPPAEPFASDFSELLGTYDRAGVRAEVLDSGDGLRLRTTMTGPLAALLPDPVEEHPLIPVKENEFVIRPEGTQTWNAVVFYRLATGEQYLHYGVRAAPKVS</sequence>
<evidence type="ECO:0000259" key="4">
    <source>
        <dbReference type="Pfam" id="PF00326"/>
    </source>
</evidence>
<keyword evidence="2" id="KW-0720">Serine protease</keyword>
<dbReference type="PANTHER" id="PTHR42776:SF4">
    <property type="entry name" value="ACYLAMINO-ACID-RELEASING ENZYME"/>
    <property type="match status" value="1"/>
</dbReference>
<dbReference type="EMBL" id="JASXSZ010000006">
    <property type="protein sequence ID" value="MDL9980964.1"/>
    <property type="molecule type" value="Genomic_DNA"/>
</dbReference>
<dbReference type="GO" id="GO:0016787">
    <property type="term" value="F:hydrolase activity"/>
    <property type="evidence" value="ECO:0007669"/>
    <property type="project" value="UniProtKB-KW"/>
</dbReference>
<protein>
    <submittedName>
        <fullName evidence="5">Serine hydrolase</fullName>
    </submittedName>
</protein>
<keyword evidence="6" id="KW-1185">Reference proteome</keyword>
<evidence type="ECO:0000256" key="2">
    <source>
        <dbReference type="ARBA" id="ARBA00022825"/>
    </source>
</evidence>
<evidence type="ECO:0000313" key="6">
    <source>
        <dbReference type="Proteomes" id="UP001235064"/>
    </source>
</evidence>
<dbReference type="SUPFAM" id="SSF82171">
    <property type="entry name" value="DPP6 N-terminal domain-like"/>
    <property type="match status" value="1"/>
</dbReference>
<keyword evidence="1 5" id="KW-0378">Hydrolase</keyword>
<evidence type="ECO:0000313" key="5">
    <source>
        <dbReference type="EMBL" id="MDL9980964.1"/>
    </source>
</evidence>
<proteinExistence type="predicted"/>
<name>A0ABT7N2M9_9MICO</name>
<dbReference type="SUPFAM" id="SSF56601">
    <property type="entry name" value="beta-lactamase/transpeptidase-like"/>
    <property type="match status" value="1"/>
</dbReference>
<dbReference type="InterPro" id="IPR011042">
    <property type="entry name" value="6-blade_b-propeller_TolB-like"/>
</dbReference>
<comment type="caution">
    <text evidence="5">The sequence shown here is derived from an EMBL/GenBank/DDBJ whole genome shotgun (WGS) entry which is preliminary data.</text>
</comment>
<feature type="domain" description="Peptidase S9 prolyl oligopeptidase catalytic" evidence="4">
    <location>
        <begin position="444"/>
        <end position="647"/>
    </location>
</feature>
<dbReference type="Proteomes" id="UP001235064">
    <property type="component" value="Unassembled WGS sequence"/>
</dbReference>
<dbReference type="SUPFAM" id="SSF53474">
    <property type="entry name" value="alpha/beta-Hydrolases"/>
    <property type="match status" value="1"/>
</dbReference>
<reference evidence="5 6" key="1">
    <citation type="submission" date="2023-06" db="EMBL/GenBank/DDBJ databases">
        <title>Microbacterium sp. nov., isolated from a waste landfill.</title>
        <authorList>
            <person name="Wen W."/>
        </authorList>
    </citation>
    <scope>NUCLEOTIDE SEQUENCE [LARGE SCALE GENOMIC DNA]</scope>
    <source>
        <strain evidence="5 6">ASV49</strain>
    </source>
</reference>
<dbReference type="InterPro" id="IPR001466">
    <property type="entry name" value="Beta-lactam-related"/>
</dbReference>
<accession>A0ABT7N2M9</accession>
<dbReference type="InterPro" id="IPR011659">
    <property type="entry name" value="WD40"/>
</dbReference>
<dbReference type="Pfam" id="PF07676">
    <property type="entry name" value="PD40"/>
    <property type="match status" value="2"/>
</dbReference>